<sequence>MLPLEQQFPMVSFAELSKATNEFSSENMIGQGSHGSVYKGSLGENGTLIAVKVINLKQKGASKSFMAECEALRNMRHRNLIKIITVCSSIDSKWADFKALVYEYMQNGSLGEFLSDHPLITAPETTSSSIGIKGTVGYVASEYGLGDVVSMAGDVNSFGIMLLEMFARRRPTNSMFNDGLTLHGYFKMAFPEKVLKIFDPSLMLEVRVGNIVTNGDRSMRVDECLVAVVRAGVLCSMESPVELMGMTDVVANLQAARENFLGSRI</sequence>
<dbReference type="EMBL" id="CM051395">
    <property type="protein sequence ID" value="KAJ4725607.1"/>
    <property type="molecule type" value="Genomic_DNA"/>
</dbReference>
<evidence type="ECO:0000313" key="2">
    <source>
        <dbReference type="Proteomes" id="UP001164539"/>
    </source>
</evidence>
<name>A0ACC1YQ96_MELAZ</name>
<accession>A0ACC1YQ96</accession>
<organism evidence="1 2">
    <name type="scientific">Melia azedarach</name>
    <name type="common">Chinaberry tree</name>
    <dbReference type="NCBI Taxonomy" id="155640"/>
    <lineage>
        <taxon>Eukaryota</taxon>
        <taxon>Viridiplantae</taxon>
        <taxon>Streptophyta</taxon>
        <taxon>Embryophyta</taxon>
        <taxon>Tracheophyta</taxon>
        <taxon>Spermatophyta</taxon>
        <taxon>Magnoliopsida</taxon>
        <taxon>eudicotyledons</taxon>
        <taxon>Gunneridae</taxon>
        <taxon>Pentapetalae</taxon>
        <taxon>rosids</taxon>
        <taxon>malvids</taxon>
        <taxon>Sapindales</taxon>
        <taxon>Meliaceae</taxon>
        <taxon>Melia</taxon>
    </lineage>
</organism>
<keyword evidence="2" id="KW-1185">Reference proteome</keyword>
<evidence type="ECO:0000313" key="1">
    <source>
        <dbReference type="EMBL" id="KAJ4725607.1"/>
    </source>
</evidence>
<protein>
    <submittedName>
        <fullName evidence="1">Receptor-like protein kinase</fullName>
    </submittedName>
</protein>
<gene>
    <name evidence="1" type="ORF">OWV82_004452</name>
</gene>
<comment type="caution">
    <text evidence="1">The sequence shown here is derived from an EMBL/GenBank/DDBJ whole genome shotgun (WGS) entry which is preliminary data.</text>
</comment>
<reference evidence="1 2" key="1">
    <citation type="journal article" date="2023" name="Science">
        <title>Complex scaffold remodeling in plant triterpene biosynthesis.</title>
        <authorList>
            <person name="De La Pena R."/>
            <person name="Hodgson H."/>
            <person name="Liu J.C."/>
            <person name="Stephenson M.J."/>
            <person name="Martin A.C."/>
            <person name="Owen C."/>
            <person name="Harkess A."/>
            <person name="Leebens-Mack J."/>
            <person name="Jimenez L.E."/>
            <person name="Osbourn A."/>
            <person name="Sattely E.S."/>
        </authorList>
    </citation>
    <scope>NUCLEOTIDE SEQUENCE [LARGE SCALE GENOMIC DNA]</scope>
    <source>
        <strain evidence="2">cv. JPN11</strain>
        <tissue evidence="1">Leaf</tissue>
    </source>
</reference>
<dbReference type="Proteomes" id="UP001164539">
    <property type="component" value="Chromosome 2"/>
</dbReference>
<proteinExistence type="predicted"/>